<evidence type="ECO:0000256" key="1">
    <source>
        <dbReference type="SAM" id="MobiDB-lite"/>
    </source>
</evidence>
<feature type="region of interest" description="Disordered" evidence="1">
    <location>
        <begin position="142"/>
        <end position="209"/>
    </location>
</feature>
<name>A0AAF0Y2X7_9TREE</name>
<dbReference type="GeneID" id="87805903"/>
<evidence type="ECO:0000313" key="3">
    <source>
        <dbReference type="EMBL" id="WOO79120.1"/>
    </source>
</evidence>
<evidence type="ECO:0000256" key="2">
    <source>
        <dbReference type="SAM" id="SignalP"/>
    </source>
</evidence>
<evidence type="ECO:0008006" key="5">
    <source>
        <dbReference type="Google" id="ProtNLM"/>
    </source>
</evidence>
<feature type="signal peptide" evidence="2">
    <location>
        <begin position="1"/>
        <end position="28"/>
    </location>
</feature>
<dbReference type="RefSeq" id="XP_062625152.1">
    <property type="nucleotide sequence ID" value="XM_062769168.1"/>
</dbReference>
<gene>
    <name evidence="3" type="ORF">LOC62_02G002656</name>
</gene>
<proteinExistence type="predicted"/>
<organism evidence="3 4">
    <name type="scientific">Vanrija pseudolonga</name>
    <dbReference type="NCBI Taxonomy" id="143232"/>
    <lineage>
        <taxon>Eukaryota</taxon>
        <taxon>Fungi</taxon>
        <taxon>Dikarya</taxon>
        <taxon>Basidiomycota</taxon>
        <taxon>Agaricomycotina</taxon>
        <taxon>Tremellomycetes</taxon>
        <taxon>Trichosporonales</taxon>
        <taxon>Trichosporonaceae</taxon>
        <taxon>Vanrija</taxon>
    </lineage>
</organism>
<evidence type="ECO:0000313" key="4">
    <source>
        <dbReference type="Proteomes" id="UP000827549"/>
    </source>
</evidence>
<keyword evidence="2" id="KW-0732">Signal</keyword>
<feature type="chain" id="PRO_5042139748" description="Extracellular membrane protein CFEM domain-containing protein" evidence="2">
    <location>
        <begin position="29"/>
        <end position="229"/>
    </location>
</feature>
<keyword evidence="4" id="KW-1185">Reference proteome</keyword>
<accession>A0AAF0Y2X7</accession>
<dbReference type="AlphaFoldDB" id="A0AAF0Y2X7"/>
<reference evidence="3" key="1">
    <citation type="submission" date="2023-10" db="EMBL/GenBank/DDBJ databases">
        <authorList>
            <person name="Noh H."/>
        </authorList>
    </citation>
    <scope>NUCLEOTIDE SEQUENCE</scope>
    <source>
        <strain evidence="3">DUCC4014</strain>
    </source>
</reference>
<feature type="compositionally biased region" description="Low complexity" evidence="1">
    <location>
        <begin position="162"/>
        <end position="186"/>
    </location>
</feature>
<sequence>MTPTHERVSMHAYKLLTVLVTSTFVVDASRISFRQTDPMQGPCKADCANLMAKAPQIQSGVACNADILAAMNKCGTCLLKTQGDSTDGSFLNIQDICKNGLSASVFSTSIESVATDNISHSAGGVITSSAVSKVPSSAASATPVSETAGAGVDGDASTPSIAATDTAGPGSTTAGATPGPANGAGTSSAGRTPAGASATASKSQKPSAASRRSVGVVAVVVAFIASAVF</sequence>
<dbReference type="Proteomes" id="UP000827549">
    <property type="component" value="Chromosome 2"/>
</dbReference>
<protein>
    <recommendedName>
        <fullName evidence="5">Extracellular membrane protein CFEM domain-containing protein</fullName>
    </recommendedName>
</protein>
<dbReference type="EMBL" id="CP086715">
    <property type="protein sequence ID" value="WOO79120.1"/>
    <property type="molecule type" value="Genomic_DNA"/>
</dbReference>